<proteinExistence type="inferred from homology"/>
<dbReference type="InterPro" id="IPR001478">
    <property type="entry name" value="PDZ"/>
</dbReference>
<dbReference type="Gene3D" id="2.30.42.10">
    <property type="match status" value="2"/>
</dbReference>
<evidence type="ECO:0000256" key="8">
    <source>
        <dbReference type="ARBA" id="ARBA00022737"/>
    </source>
</evidence>
<dbReference type="EMBL" id="BSNF01000006">
    <property type="protein sequence ID" value="GLQ06419.1"/>
    <property type="molecule type" value="Genomic_DNA"/>
</dbReference>
<protein>
    <recommendedName>
        <fullName evidence="5">Probable periplasmic serine endoprotease DegP-like</fullName>
        <ecNumber evidence="4">3.4.21.107</ecNumber>
    </recommendedName>
    <alternativeName>
        <fullName evidence="13">Protease Do</fullName>
    </alternativeName>
</protein>
<dbReference type="CDD" id="cd10839">
    <property type="entry name" value="cpPDZ1_DegP-like"/>
    <property type="match status" value="1"/>
</dbReference>
<dbReference type="PANTHER" id="PTHR22939">
    <property type="entry name" value="SERINE PROTEASE FAMILY S1C HTRA-RELATED"/>
    <property type="match status" value="1"/>
</dbReference>
<keyword evidence="10" id="KW-0378">Hydrolase</keyword>
<dbReference type="InterPro" id="IPR009003">
    <property type="entry name" value="Peptidase_S1_PA"/>
</dbReference>
<name>A0ABQ5U3C9_9PROT</name>
<dbReference type="PROSITE" id="PS50106">
    <property type="entry name" value="PDZ"/>
    <property type="match status" value="2"/>
</dbReference>
<evidence type="ECO:0000256" key="13">
    <source>
        <dbReference type="ARBA" id="ARBA00032850"/>
    </source>
</evidence>
<evidence type="ECO:0000256" key="6">
    <source>
        <dbReference type="ARBA" id="ARBA00022670"/>
    </source>
</evidence>
<dbReference type="NCBIfam" id="TIGR02037">
    <property type="entry name" value="degP_htrA_DO"/>
    <property type="match status" value="1"/>
</dbReference>
<keyword evidence="6 15" id="KW-0645">Protease</keyword>
<comment type="catalytic activity">
    <reaction evidence="1">
        <text>Acts on substrates that are at least partially unfolded. The cleavage site P1 residue is normally between a pair of hydrophobic residues, such as Val-|-Val.</text>
        <dbReference type="EC" id="3.4.21.107"/>
    </reaction>
</comment>
<dbReference type="SUPFAM" id="SSF50156">
    <property type="entry name" value="PDZ domain-like"/>
    <property type="match status" value="2"/>
</dbReference>
<keyword evidence="7" id="KW-0732">Signal</keyword>
<evidence type="ECO:0000313" key="15">
    <source>
        <dbReference type="EMBL" id="GLQ06419.1"/>
    </source>
</evidence>
<organism evidence="15 16">
    <name type="scientific">Sneathiella chinensis</name>
    <dbReference type="NCBI Taxonomy" id="349750"/>
    <lineage>
        <taxon>Bacteria</taxon>
        <taxon>Pseudomonadati</taxon>
        <taxon>Pseudomonadota</taxon>
        <taxon>Alphaproteobacteria</taxon>
        <taxon>Sneathiellales</taxon>
        <taxon>Sneathiellaceae</taxon>
        <taxon>Sneathiella</taxon>
    </lineage>
</organism>
<reference evidence="15" key="1">
    <citation type="journal article" date="2014" name="Int. J. Syst. Evol. Microbiol.">
        <title>Complete genome of a new Firmicutes species belonging to the dominant human colonic microbiota ('Ruminococcus bicirculans') reveals two chromosomes and a selective capacity to utilize plant glucans.</title>
        <authorList>
            <consortium name="NISC Comparative Sequencing Program"/>
            <person name="Wegmann U."/>
            <person name="Louis P."/>
            <person name="Goesmann A."/>
            <person name="Henrissat B."/>
            <person name="Duncan S.H."/>
            <person name="Flint H.J."/>
        </authorList>
    </citation>
    <scope>NUCLEOTIDE SEQUENCE</scope>
    <source>
        <strain evidence="15">NBRC 103408</strain>
    </source>
</reference>
<comment type="subcellular location">
    <subcellularLocation>
        <location evidence="2">Periplasm</location>
    </subcellularLocation>
</comment>
<evidence type="ECO:0000256" key="10">
    <source>
        <dbReference type="ARBA" id="ARBA00022801"/>
    </source>
</evidence>
<dbReference type="RefSeq" id="WP_206374461.1">
    <property type="nucleotide sequence ID" value="NZ_BSNF01000006.1"/>
</dbReference>
<dbReference type="Pfam" id="PF13180">
    <property type="entry name" value="PDZ_2"/>
    <property type="match status" value="2"/>
</dbReference>
<feature type="domain" description="PDZ" evidence="14">
    <location>
        <begin position="362"/>
        <end position="471"/>
    </location>
</feature>
<dbReference type="SUPFAM" id="SSF50494">
    <property type="entry name" value="Trypsin-like serine proteases"/>
    <property type="match status" value="1"/>
</dbReference>
<dbReference type="InterPro" id="IPR011782">
    <property type="entry name" value="Pept_S1C_Do"/>
</dbReference>
<dbReference type="InterPro" id="IPR001940">
    <property type="entry name" value="Peptidase_S1C"/>
</dbReference>
<dbReference type="GO" id="GO:0006508">
    <property type="term" value="P:proteolysis"/>
    <property type="evidence" value="ECO:0007669"/>
    <property type="project" value="UniProtKB-KW"/>
</dbReference>
<evidence type="ECO:0000313" key="16">
    <source>
        <dbReference type="Proteomes" id="UP001161409"/>
    </source>
</evidence>
<evidence type="ECO:0000256" key="3">
    <source>
        <dbReference type="ARBA" id="ARBA00010541"/>
    </source>
</evidence>
<evidence type="ECO:0000256" key="5">
    <source>
        <dbReference type="ARBA" id="ARBA00013958"/>
    </source>
</evidence>
<evidence type="ECO:0000256" key="2">
    <source>
        <dbReference type="ARBA" id="ARBA00004418"/>
    </source>
</evidence>
<accession>A0ABQ5U3C9</accession>
<gene>
    <name evidence="15" type="ORF">GCM10007924_16400</name>
</gene>
<evidence type="ECO:0000256" key="12">
    <source>
        <dbReference type="ARBA" id="ARBA00023016"/>
    </source>
</evidence>
<evidence type="ECO:0000256" key="1">
    <source>
        <dbReference type="ARBA" id="ARBA00001772"/>
    </source>
</evidence>
<evidence type="ECO:0000256" key="9">
    <source>
        <dbReference type="ARBA" id="ARBA00022764"/>
    </source>
</evidence>
<dbReference type="PRINTS" id="PR00834">
    <property type="entry name" value="PROTEASES2C"/>
</dbReference>
<dbReference type="PANTHER" id="PTHR22939:SF130">
    <property type="entry name" value="PERIPLASMIC SERINE ENDOPROTEASE DEGP-LIKE-RELATED"/>
    <property type="match status" value="1"/>
</dbReference>
<reference evidence="15" key="2">
    <citation type="submission" date="2023-01" db="EMBL/GenBank/DDBJ databases">
        <title>Draft genome sequence of Sneathiella chinensis strain NBRC 103408.</title>
        <authorList>
            <person name="Sun Q."/>
            <person name="Mori K."/>
        </authorList>
    </citation>
    <scope>NUCLEOTIDE SEQUENCE</scope>
    <source>
        <strain evidence="15">NBRC 103408</strain>
    </source>
</reference>
<comment type="similarity">
    <text evidence="3">Belongs to the peptidase S1C family.</text>
</comment>
<dbReference type="Proteomes" id="UP001161409">
    <property type="component" value="Unassembled WGS sequence"/>
</dbReference>
<evidence type="ECO:0000256" key="4">
    <source>
        <dbReference type="ARBA" id="ARBA00013035"/>
    </source>
</evidence>
<dbReference type="InterPro" id="IPR036034">
    <property type="entry name" value="PDZ_sf"/>
</dbReference>
<sequence>MQAKAETRDKTRYLVMTGLIALTVAVSFVTNAFARSAPDSFADLTEKLSPAVVNISTTQIIKAERGGDFPQLPPGHPFEDFFKDFGGRDKEKKRKATSLGSGFVIDKDGLVVTNNHVIDGADEIFVIFQDGEKIAAEVVGTDPKTDVAVLRIDPDGKDITSVKWGDSDKARVGDWVLAIGNPFGLGGTVTAGIISARGRDIRSGPYDDYIQTDASINKGNSGGPLFNMKGEVIGINTAIFSQSGGSIGIGFSVPSELAQPVVAQLIKYGKTRRGWLGVVIQNVTEELADGLGLDNTDGVLIAGVPEDGPAFKAGIKAGDVVLKFNGQDVSKTRELSRLVAETAVGAKIDVELWRNGERITKTVTLGELEKAETQMNGGEVENDPSVDVLGMSLSTVTPAIRERYKLSDDVNGVIVVDVADGSEAAEKDIRPGDQILEVQLKPVSSVNEVKSLMKDFKATDRKSVLMLVKRGLNSRFVALSTEG</sequence>
<evidence type="ECO:0000256" key="7">
    <source>
        <dbReference type="ARBA" id="ARBA00022729"/>
    </source>
</evidence>
<dbReference type="EC" id="3.4.21.107" evidence="4"/>
<comment type="caution">
    <text evidence="15">The sequence shown here is derived from an EMBL/GenBank/DDBJ whole genome shotgun (WGS) entry which is preliminary data.</text>
</comment>
<dbReference type="Gene3D" id="2.40.10.120">
    <property type="match status" value="1"/>
</dbReference>
<evidence type="ECO:0000256" key="11">
    <source>
        <dbReference type="ARBA" id="ARBA00022825"/>
    </source>
</evidence>
<keyword evidence="11" id="KW-0720">Serine protease</keyword>
<feature type="domain" description="PDZ" evidence="14">
    <location>
        <begin position="265"/>
        <end position="330"/>
    </location>
</feature>
<keyword evidence="9" id="KW-0574">Periplasm</keyword>
<keyword evidence="8" id="KW-0677">Repeat</keyword>
<keyword evidence="12" id="KW-0346">Stress response</keyword>
<evidence type="ECO:0000259" key="14">
    <source>
        <dbReference type="PROSITE" id="PS50106"/>
    </source>
</evidence>
<dbReference type="SMART" id="SM00228">
    <property type="entry name" value="PDZ"/>
    <property type="match status" value="2"/>
</dbReference>
<dbReference type="Pfam" id="PF13365">
    <property type="entry name" value="Trypsin_2"/>
    <property type="match status" value="1"/>
</dbReference>
<keyword evidence="16" id="KW-1185">Reference proteome</keyword>
<dbReference type="GO" id="GO:0008233">
    <property type="term" value="F:peptidase activity"/>
    <property type="evidence" value="ECO:0007669"/>
    <property type="project" value="UniProtKB-KW"/>
</dbReference>